<feature type="domain" description="WGR" evidence="2">
    <location>
        <begin position="1"/>
        <end position="90"/>
    </location>
</feature>
<evidence type="ECO:0000256" key="1">
    <source>
        <dbReference type="SAM" id="MobiDB-lite"/>
    </source>
</evidence>
<dbReference type="Proteomes" id="UP000004200">
    <property type="component" value="Unassembled WGS sequence"/>
</dbReference>
<dbReference type="EMBL" id="AFWT01000002">
    <property type="protein sequence ID" value="EGV33644.1"/>
    <property type="molecule type" value="Genomic_DNA"/>
</dbReference>
<dbReference type="OrthoDB" id="435394at2"/>
<dbReference type="PROSITE" id="PS51977">
    <property type="entry name" value="WGR"/>
    <property type="match status" value="1"/>
</dbReference>
<proteinExistence type="predicted"/>
<dbReference type="Gene3D" id="2.20.140.10">
    <property type="entry name" value="WGR domain"/>
    <property type="match status" value="1"/>
</dbReference>
<dbReference type="CDD" id="cd07998">
    <property type="entry name" value="WGR_DNA_ligase"/>
    <property type="match status" value="1"/>
</dbReference>
<feature type="compositionally biased region" description="Basic and acidic residues" evidence="1">
    <location>
        <begin position="76"/>
        <end position="85"/>
    </location>
</feature>
<dbReference type="InterPro" id="IPR008893">
    <property type="entry name" value="WGR_domain"/>
</dbReference>
<feature type="region of interest" description="Disordered" evidence="1">
    <location>
        <begin position="76"/>
        <end position="110"/>
    </location>
</feature>
<evidence type="ECO:0000313" key="3">
    <source>
        <dbReference type="EMBL" id="EGV33644.1"/>
    </source>
</evidence>
<sequence>MKLVKQVKLAFHAGRSHKVYEIDLCEVGRDQFVVNFRYGRFGATLRDGSKTIAPVSRAEADQVFDKLVDDKITKGYEPAEARADRAPPSAPAPNRTASVQDENAPQTQNDARAEAVLRRLRDADQSRSDWPLERAIWRAGELELREAEPQILAILRTCEPRTHALRRYCCAWALGRSGSITAIEPLRRIFESPRERSDLRQIAGEALRLLYSDADRERFLRGLIDTLPSALKTPAREGPATEAARVLRGLVERNDYEPLHTAYLIGNEHLAPAVLQVLSELPPFADNSFRALKRIYKCAELRRDGRAFGLLAFRFQTERGGNAWRRAYLVRRSWRLLRRLGELGSNDWVGLAVGALVPFTDAHGGEIQVRQQVRYDHRERRYYETQQLWPPFAGYWVFCQLLYRNSRRFRPDKGHKTFRAEDRAAIERDVPEREEAFPELWDRLPQGLLHLLDESNCLPVHQFAVKALRDNRAFCDQLDTDALIMLLSRPYEVTAQLGFELAERRYDPMHIDFDLVSAVACCAYEPARQAAFRWIEGNRQPFLANSGLIAALVLAPHQDTRDLAKQLLLGAIMPEHQARVLVGRILSALLLLGPDDADRAAGAVDVVIRALAGQLQAIGDPVIRDLAAHPLVALRELAGHILLAKGSAQVADDLLLALLRSETSSLRIIGARLVGQLQDQELTQRPELLYALTCSEHADLRETIRPVLARLVERDPAFGAAFAAMLVEGLRQEAPDGVHSHLLSLLRDELSAALPVFGKDEIFKLLRCKVPQAQELGGLLLQRDTFTEPLTIKEIVRLANHQVLAVRQAGWQLSERSVDRLKQSMAQTVRLLDAKWDDSREWAFGLFRDSFDANQLTPEVLVAICDSVRPDVQAFGRELITRYFDSAHGEQYLLKLAEHPSEALQLFATNYLERYASGNAVRLGELEPYFVSILSRVNKGRIAKRRVLQFLVAEALADEASAQLVARIFTRQSVTMVIGDKARLIEGMVRIQQTWPRIALPLQPINAPEHDAPSSRRGEYGV</sequence>
<dbReference type="RefSeq" id="WP_007039049.1">
    <property type="nucleotide sequence ID" value="NZ_AFWT01000002.1"/>
</dbReference>
<dbReference type="eggNOG" id="COG3831">
    <property type="taxonomic scope" value="Bacteria"/>
</dbReference>
<dbReference type="SMART" id="SM00773">
    <property type="entry name" value="WGR"/>
    <property type="match status" value="1"/>
</dbReference>
<reference evidence="3 4" key="1">
    <citation type="submission" date="2011-06" db="EMBL/GenBank/DDBJ databases">
        <title>The draft genome of Thiorhodococcus drewsii AZ1.</title>
        <authorList>
            <consortium name="US DOE Joint Genome Institute (JGI-PGF)"/>
            <person name="Lucas S."/>
            <person name="Han J."/>
            <person name="Lapidus A."/>
            <person name="Cheng J.-F."/>
            <person name="Goodwin L."/>
            <person name="Pitluck S."/>
            <person name="Peters L."/>
            <person name="Land M.L."/>
            <person name="Hauser L."/>
            <person name="Vogl K."/>
            <person name="Liu Z."/>
            <person name="Imhoff J."/>
            <person name="Thiel V."/>
            <person name="Frigaard N.-U."/>
            <person name="Bryant D.A."/>
            <person name="Woyke T.J."/>
        </authorList>
    </citation>
    <scope>NUCLEOTIDE SEQUENCE [LARGE SCALE GENOMIC DNA]</scope>
    <source>
        <strain evidence="3 4">AZ1</strain>
    </source>
</reference>
<evidence type="ECO:0000259" key="2">
    <source>
        <dbReference type="PROSITE" id="PS51977"/>
    </source>
</evidence>
<dbReference type="PATRIC" id="fig|765913.3.peg.334"/>
<protein>
    <submittedName>
        <fullName evidence="3">WGR domain-containing protein</fullName>
    </submittedName>
</protein>
<organism evidence="3 4">
    <name type="scientific">Thiorhodococcus drewsii AZ1</name>
    <dbReference type="NCBI Taxonomy" id="765913"/>
    <lineage>
        <taxon>Bacteria</taxon>
        <taxon>Pseudomonadati</taxon>
        <taxon>Pseudomonadota</taxon>
        <taxon>Gammaproteobacteria</taxon>
        <taxon>Chromatiales</taxon>
        <taxon>Chromatiaceae</taxon>
        <taxon>Thiorhodococcus</taxon>
    </lineage>
</organism>
<dbReference type="AlphaFoldDB" id="G2DWE4"/>
<evidence type="ECO:0000313" key="4">
    <source>
        <dbReference type="Proteomes" id="UP000004200"/>
    </source>
</evidence>
<keyword evidence="4" id="KW-1185">Reference proteome</keyword>
<dbReference type="SUPFAM" id="SSF48371">
    <property type="entry name" value="ARM repeat"/>
    <property type="match status" value="2"/>
</dbReference>
<gene>
    <name evidence="3" type="ORF">ThidrDRAFT_0333</name>
</gene>
<dbReference type="InterPro" id="IPR016024">
    <property type="entry name" value="ARM-type_fold"/>
</dbReference>
<accession>G2DWE4</accession>
<comment type="caution">
    <text evidence="3">The sequence shown here is derived from an EMBL/GenBank/DDBJ whole genome shotgun (WGS) entry which is preliminary data.</text>
</comment>
<feature type="compositionally biased region" description="Polar residues" evidence="1">
    <location>
        <begin position="98"/>
        <end position="110"/>
    </location>
</feature>
<name>G2DWE4_9GAMM</name>
<dbReference type="Pfam" id="PF05406">
    <property type="entry name" value="WGR"/>
    <property type="match status" value="1"/>
</dbReference>
<dbReference type="STRING" id="765913.ThidrDRAFT_0333"/>